<organism evidence="2 3">
    <name type="scientific">Virgibacillus oceani</name>
    <dbReference type="NCBI Taxonomy" id="1479511"/>
    <lineage>
        <taxon>Bacteria</taxon>
        <taxon>Bacillati</taxon>
        <taxon>Bacillota</taxon>
        <taxon>Bacilli</taxon>
        <taxon>Bacillales</taxon>
        <taxon>Bacillaceae</taxon>
        <taxon>Virgibacillus</taxon>
    </lineage>
</organism>
<evidence type="ECO:0000313" key="2">
    <source>
        <dbReference type="EMBL" id="GGG84246.1"/>
    </source>
</evidence>
<evidence type="ECO:0000256" key="1">
    <source>
        <dbReference type="SAM" id="Phobius"/>
    </source>
</evidence>
<keyword evidence="1" id="KW-1133">Transmembrane helix</keyword>
<name>A0A917M7K7_9BACI</name>
<protein>
    <submittedName>
        <fullName evidence="2">Uncharacterized protein</fullName>
    </submittedName>
</protein>
<accession>A0A917M7K7</accession>
<feature type="transmembrane region" description="Helical" evidence="1">
    <location>
        <begin position="17"/>
        <end position="37"/>
    </location>
</feature>
<keyword evidence="3" id="KW-1185">Reference proteome</keyword>
<gene>
    <name evidence="2" type="ORF">GCM10011398_32330</name>
</gene>
<sequence length="113" mass="12727">MKRVDEDVKLLPREAEFTLGIIGGILGLFCSLLYIYFTFSLADEWVLKHFIPGLSRIIASVLVIWMAFKVQYEAKKAGAIFLVCGIWLLLLANVTKPAGIILIITGFMCLYRN</sequence>
<dbReference type="Proteomes" id="UP000622860">
    <property type="component" value="Unassembled WGS sequence"/>
</dbReference>
<feature type="transmembrane region" description="Helical" evidence="1">
    <location>
        <begin position="49"/>
        <end position="68"/>
    </location>
</feature>
<reference evidence="2" key="1">
    <citation type="journal article" date="2014" name="Int. J. Syst. Evol. Microbiol.">
        <title>Complete genome sequence of Corynebacterium casei LMG S-19264T (=DSM 44701T), isolated from a smear-ripened cheese.</title>
        <authorList>
            <consortium name="US DOE Joint Genome Institute (JGI-PGF)"/>
            <person name="Walter F."/>
            <person name="Albersmeier A."/>
            <person name="Kalinowski J."/>
            <person name="Ruckert C."/>
        </authorList>
    </citation>
    <scope>NUCLEOTIDE SEQUENCE</scope>
    <source>
        <strain evidence="2">CGMCC 1.12754</strain>
    </source>
</reference>
<dbReference type="EMBL" id="BMFR01000017">
    <property type="protein sequence ID" value="GGG84246.1"/>
    <property type="molecule type" value="Genomic_DNA"/>
</dbReference>
<feature type="transmembrane region" description="Helical" evidence="1">
    <location>
        <begin position="80"/>
        <end position="111"/>
    </location>
</feature>
<dbReference type="RefSeq" id="WP_188456404.1">
    <property type="nucleotide sequence ID" value="NZ_BMFR01000017.1"/>
</dbReference>
<keyword evidence="1" id="KW-0812">Transmembrane</keyword>
<evidence type="ECO:0000313" key="3">
    <source>
        <dbReference type="Proteomes" id="UP000622860"/>
    </source>
</evidence>
<keyword evidence="1" id="KW-0472">Membrane</keyword>
<reference evidence="2" key="2">
    <citation type="submission" date="2020-09" db="EMBL/GenBank/DDBJ databases">
        <authorList>
            <person name="Sun Q."/>
            <person name="Zhou Y."/>
        </authorList>
    </citation>
    <scope>NUCLEOTIDE SEQUENCE</scope>
    <source>
        <strain evidence="2">CGMCC 1.12754</strain>
    </source>
</reference>
<proteinExistence type="predicted"/>
<comment type="caution">
    <text evidence="2">The sequence shown here is derived from an EMBL/GenBank/DDBJ whole genome shotgun (WGS) entry which is preliminary data.</text>
</comment>
<dbReference type="AlphaFoldDB" id="A0A917M7K7"/>